<proteinExistence type="predicted"/>
<dbReference type="Proteomes" id="UP000813463">
    <property type="component" value="Chromosome 4"/>
</dbReference>
<accession>A0ABM3RQB2</accession>
<evidence type="ECO:0000313" key="2">
    <source>
        <dbReference type="RefSeq" id="XP_056697796.1"/>
    </source>
</evidence>
<keyword evidence="1" id="KW-1185">Reference proteome</keyword>
<dbReference type="InterPro" id="IPR036397">
    <property type="entry name" value="RNaseH_sf"/>
</dbReference>
<evidence type="ECO:0008006" key="3">
    <source>
        <dbReference type="Google" id="ProtNLM"/>
    </source>
</evidence>
<dbReference type="Gene3D" id="3.30.420.10">
    <property type="entry name" value="Ribonuclease H-like superfamily/Ribonuclease H"/>
    <property type="match status" value="1"/>
</dbReference>
<name>A0ABM3RQB2_SPIOL</name>
<dbReference type="RefSeq" id="XP_056697796.1">
    <property type="nucleotide sequence ID" value="XM_056841818.1"/>
</dbReference>
<evidence type="ECO:0000313" key="1">
    <source>
        <dbReference type="Proteomes" id="UP000813463"/>
    </source>
</evidence>
<reference evidence="2" key="2">
    <citation type="submission" date="2025-08" db="UniProtKB">
        <authorList>
            <consortium name="RefSeq"/>
        </authorList>
    </citation>
    <scope>IDENTIFICATION</scope>
    <source>
        <tissue evidence="2">Leaf</tissue>
    </source>
</reference>
<dbReference type="GeneID" id="130471597"/>
<protein>
    <recommendedName>
        <fullName evidence="3">Reverse transcriptase domain-containing protein</fullName>
    </recommendedName>
</protein>
<dbReference type="PANTHER" id="PTHR48475">
    <property type="entry name" value="RIBONUCLEASE H"/>
    <property type="match status" value="1"/>
</dbReference>
<dbReference type="PANTHER" id="PTHR48475:SF2">
    <property type="entry name" value="RIBONUCLEASE H"/>
    <property type="match status" value="1"/>
</dbReference>
<organism evidence="1 2">
    <name type="scientific">Spinacia oleracea</name>
    <name type="common">Spinach</name>
    <dbReference type="NCBI Taxonomy" id="3562"/>
    <lineage>
        <taxon>Eukaryota</taxon>
        <taxon>Viridiplantae</taxon>
        <taxon>Streptophyta</taxon>
        <taxon>Embryophyta</taxon>
        <taxon>Tracheophyta</taxon>
        <taxon>Spermatophyta</taxon>
        <taxon>Magnoliopsida</taxon>
        <taxon>eudicotyledons</taxon>
        <taxon>Gunneridae</taxon>
        <taxon>Pentapetalae</taxon>
        <taxon>Caryophyllales</taxon>
        <taxon>Chenopodiaceae</taxon>
        <taxon>Chenopodioideae</taxon>
        <taxon>Anserineae</taxon>
        <taxon>Spinacia</taxon>
    </lineage>
</organism>
<reference evidence="1" key="1">
    <citation type="journal article" date="2021" name="Nat. Commun.">
        <title>Genomic analyses provide insights into spinach domestication and the genetic basis of agronomic traits.</title>
        <authorList>
            <person name="Cai X."/>
            <person name="Sun X."/>
            <person name="Xu C."/>
            <person name="Sun H."/>
            <person name="Wang X."/>
            <person name="Ge C."/>
            <person name="Zhang Z."/>
            <person name="Wang Q."/>
            <person name="Fei Z."/>
            <person name="Jiao C."/>
            <person name="Wang Q."/>
        </authorList>
    </citation>
    <scope>NUCLEOTIDE SEQUENCE [LARGE SCALE GENOMIC DNA]</scope>
    <source>
        <strain evidence="1">cv. Varoflay</strain>
    </source>
</reference>
<gene>
    <name evidence="2" type="primary">LOC130471597</name>
</gene>
<sequence>MKKKLDEAKGLWADELPNVLWSIRTTAKNSTGETPFLLAYGAEPVLPIEMCEPTLRVMLFDEDANWEMMKAALDFLPETRGNPALRQQLYKLRMTREYNKRVSRRILKVGDFVLRKMEAIGRANEQGKLTPTWEGPYDIYEKFGTELTESKICRGVQFYVPGMRIT</sequence>